<sequence>MAERIHHEVTPPKIGPDAHEELARLLQSLHEHGVLRFANDVVCAKTPLAEVLVGGLQKEGTLNALQNLSILLMALSRIPPARFYKIAFALQGALDRAGSWRPEEADSHAAPGVTGAYRMLHDDALWEALLPLIEGLKAFAQGLDQDVEKPISAFTGKPSNA</sequence>
<dbReference type="RefSeq" id="WP_114811125.1">
    <property type="nucleotide sequence ID" value="NZ_CP139965.1"/>
</dbReference>
<name>A0ABZ0WSY3_9BURK</name>
<evidence type="ECO:0000313" key="2">
    <source>
        <dbReference type="Proteomes" id="UP001325479"/>
    </source>
</evidence>
<evidence type="ECO:0000313" key="1">
    <source>
        <dbReference type="EMBL" id="WQD80520.1"/>
    </source>
</evidence>
<proteinExistence type="predicted"/>
<keyword evidence="2" id="KW-1185">Reference proteome</keyword>
<reference evidence="1 2" key="1">
    <citation type="submission" date="2023-12" db="EMBL/GenBank/DDBJ databases">
        <title>Genome sequencing and assembly of bacterial species from a model synthetic community.</title>
        <authorList>
            <person name="Hogle S.L."/>
        </authorList>
    </citation>
    <scope>NUCLEOTIDE SEQUENCE [LARGE SCALE GENOMIC DNA]</scope>
    <source>
        <strain evidence="1 2">HAMBI 2494</strain>
    </source>
</reference>
<dbReference type="Proteomes" id="UP001325479">
    <property type="component" value="Chromosome"/>
</dbReference>
<dbReference type="EMBL" id="CP139965">
    <property type="protein sequence ID" value="WQD80520.1"/>
    <property type="molecule type" value="Genomic_DNA"/>
</dbReference>
<protein>
    <submittedName>
        <fullName evidence="1">DUF1641 domain-containing protein</fullName>
    </submittedName>
</protein>
<gene>
    <name evidence="1" type="ORF">U0042_13035</name>
</gene>
<organism evidence="1 2">
    <name type="scientific">Paraburkholderia kururiensis</name>
    <dbReference type="NCBI Taxonomy" id="984307"/>
    <lineage>
        <taxon>Bacteria</taxon>
        <taxon>Pseudomonadati</taxon>
        <taxon>Pseudomonadota</taxon>
        <taxon>Betaproteobacteria</taxon>
        <taxon>Burkholderiales</taxon>
        <taxon>Burkholderiaceae</taxon>
        <taxon>Paraburkholderia</taxon>
    </lineage>
</organism>
<accession>A0ABZ0WSY3</accession>